<evidence type="ECO:0000313" key="1">
    <source>
        <dbReference type="EMBL" id="AYD82462.1"/>
    </source>
</evidence>
<accession>A0A386KCG7</accession>
<proteinExistence type="predicted"/>
<gene>
    <name evidence="1" type="ORF">Aci05_059</name>
</gene>
<evidence type="ECO:0000313" key="2">
    <source>
        <dbReference type="Proteomes" id="UP000269940"/>
    </source>
</evidence>
<keyword evidence="2" id="KW-1185">Reference proteome</keyword>
<organism evidence="1 2">
    <name type="scientific">Acinetobacter phage vB_AbaM_B09_Aci05</name>
    <dbReference type="NCBI Taxonomy" id="2315458"/>
    <lineage>
        <taxon>Viruses</taxon>
        <taxon>Duplodnaviria</taxon>
        <taxon>Heunggongvirae</taxon>
        <taxon>Uroviricota</taxon>
        <taxon>Caudoviricetes</taxon>
        <taxon>Saclayvirus</taxon>
        <taxon>Saclayvirus Aci05</taxon>
    </lineage>
</organism>
<reference evidence="1 2" key="1">
    <citation type="submission" date="2018-08" db="EMBL/GenBank/DDBJ databases">
        <title>Complete genome sequence of five Acinetobacter baumannii phages from Abidjan, Cote d'Ivoire.</title>
        <authorList>
            <person name="Essoh C."/>
            <person name="Vernadet J.-P."/>
            <person name="Vergnaud G."/>
            <person name="Resch G."/>
            <person name="Pourcel C."/>
        </authorList>
    </citation>
    <scope>NUCLEOTIDE SEQUENCE [LARGE SCALE GENOMIC DNA]</scope>
</reference>
<name>A0A386KCG7_9CAUD</name>
<dbReference type="Proteomes" id="UP000269940">
    <property type="component" value="Segment"/>
</dbReference>
<dbReference type="EMBL" id="MH746814">
    <property type="protein sequence ID" value="AYD82462.1"/>
    <property type="molecule type" value="Genomic_DNA"/>
</dbReference>
<protein>
    <submittedName>
        <fullName evidence="1">Uncharacterized protein</fullName>
    </submittedName>
</protein>
<sequence length="48" mass="5944">MRKFRFFVSYWNYNIIYNIEAANLDEAWKLVAEKEHFDARRTTVEEVE</sequence>